<gene>
    <name evidence="2" type="ORF">MUN87_16415</name>
</gene>
<name>A0ABY4GIU3_9BACI</name>
<reference evidence="2 3" key="1">
    <citation type="submission" date="2022-04" db="EMBL/GenBank/DDBJ databases">
        <title>Gracilibacillus sp. isolated from saltern.</title>
        <authorList>
            <person name="Won M."/>
            <person name="Lee C.-M."/>
            <person name="Woen H.-Y."/>
            <person name="Kwon S.-W."/>
        </authorList>
    </citation>
    <scope>NUCLEOTIDE SEQUENCE [LARGE SCALE GENOMIC DNA]</scope>
    <source>
        <strain evidence="2 3">SSPM10-3</strain>
    </source>
</reference>
<evidence type="ECO:0000313" key="3">
    <source>
        <dbReference type="Proteomes" id="UP000831537"/>
    </source>
</evidence>
<keyword evidence="3" id="KW-1185">Reference proteome</keyword>
<protein>
    <recommendedName>
        <fullName evidence="1">Tubby C-terminal domain-containing protein</fullName>
    </recommendedName>
</protein>
<dbReference type="InterPro" id="IPR056944">
    <property type="entry name" value="Tubby_C-like"/>
</dbReference>
<evidence type="ECO:0000259" key="1">
    <source>
        <dbReference type="Pfam" id="PF23728"/>
    </source>
</evidence>
<proteinExistence type="predicted"/>
<dbReference type="Proteomes" id="UP000831537">
    <property type="component" value="Chromosome"/>
</dbReference>
<sequence>MLAVSYQLNQNVLEFSRVKDHLGNILFQISPSVNKSRVEVLSEDGQTLYYGTKQTSFFKRNYTFTGEQSNTTFTMKKKHNLLVKQHFIIEHKDFSIDIKKNNNDWTRFYEGNTEVARWLVRLQKGNTHHVQIEHNATIQSPAFYIFLAELISHA</sequence>
<dbReference type="RefSeq" id="WP_244741781.1">
    <property type="nucleotide sequence ID" value="NZ_CP095071.1"/>
</dbReference>
<evidence type="ECO:0000313" key="2">
    <source>
        <dbReference type="EMBL" id="UOQ84278.1"/>
    </source>
</evidence>
<accession>A0ABY4GIU3</accession>
<organism evidence="2 3">
    <name type="scientific">Gracilibacillus salinarum</name>
    <dbReference type="NCBI Taxonomy" id="2932255"/>
    <lineage>
        <taxon>Bacteria</taxon>
        <taxon>Bacillati</taxon>
        <taxon>Bacillota</taxon>
        <taxon>Bacilli</taxon>
        <taxon>Bacillales</taxon>
        <taxon>Bacillaceae</taxon>
        <taxon>Gracilibacillus</taxon>
    </lineage>
</organism>
<dbReference type="Pfam" id="PF23728">
    <property type="entry name" value="Tubby_C_like"/>
    <property type="match status" value="1"/>
</dbReference>
<feature type="domain" description="Tubby C-terminal" evidence="1">
    <location>
        <begin position="10"/>
        <end position="150"/>
    </location>
</feature>
<dbReference type="EMBL" id="CP095071">
    <property type="protein sequence ID" value="UOQ84278.1"/>
    <property type="molecule type" value="Genomic_DNA"/>
</dbReference>